<name>A0A6I6JPY4_9BACT</name>
<gene>
    <name evidence="2" type="ORF">GM418_12825</name>
</gene>
<dbReference type="EMBL" id="CP046401">
    <property type="protein sequence ID" value="QGY44511.1"/>
    <property type="molecule type" value="Genomic_DNA"/>
</dbReference>
<dbReference type="RefSeq" id="WP_158866839.1">
    <property type="nucleotide sequence ID" value="NZ_CP046401.1"/>
</dbReference>
<protein>
    <recommendedName>
        <fullName evidence="4">Secreted protein</fullName>
    </recommendedName>
</protein>
<sequence>MLKKAVHIVLASLLLVSTVGMAVSKHYCRGDLVSVSFFHEAHSCCSMAGCCQNENHFYKVKDDFSSPAVLAVPLLAEIDILGQQFFQIETLLPENNKNTQLSYSDSPPPLTVREVLAREQLYLL</sequence>
<proteinExistence type="predicted"/>
<accession>A0A6I6JPY4</accession>
<dbReference type="NCBIfam" id="NF047658">
    <property type="entry name" value="HYC_CC_PP"/>
    <property type="match status" value="1"/>
</dbReference>
<feature type="signal peptide" evidence="1">
    <location>
        <begin position="1"/>
        <end position="22"/>
    </location>
</feature>
<dbReference type="AlphaFoldDB" id="A0A6I6JPY4"/>
<dbReference type="Proteomes" id="UP000428260">
    <property type="component" value="Chromosome"/>
</dbReference>
<keyword evidence="3" id="KW-1185">Reference proteome</keyword>
<dbReference type="InterPro" id="IPR058512">
    <property type="entry name" value="DUF8199"/>
</dbReference>
<evidence type="ECO:0008006" key="4">
    <source>
        <dbReference type="Google" id="ProtNLM"/>
    </source>
</evidence>
<evidence type="ECO:0000256" key="1">
    <source>
        <dbReference type="SAM" id="SignalP"/>
    </source>
</evidence>
<reference evidence="2 3" key="1">
    <citation type="submission" date="2019-11" db="EMBL/GenBank/DDBJ databases">
        <authorList>
            <person name="Zheng R.K."/>
            <person name="Sun C.M."/>
        </authorList>
    </citation>
    <scope>NUCLEOTIDE SEQUENCE [LARGE SCALE GENOMIC DNA]</scope>
    <source>
        <strain evidence="2 3">WC007</strain>
    </source>
</reference>
<dbReference type="Pfam" id="PF26622">
    <property type="entry name" value="DUF8199"/>
    <property type="match status" value="1"/>
</dbReference>
<dbReference type="InterPro" id="IPR058060">
    <property type="entry name" value="HYC_CC_PP"/>
</dbReference>
<keyword evidence="1" id="KW-0732">Signal</keyword>
<evidence type="ECO:0000313" key="3">
    <source>
        <dbReference type="Proteomes" id="UP000428260"/>
    </source>
</evidence>
<organism evidence="2 3">
    <name type="scientific">Maribellus comscasis</name>
    <dbReference type="NCBI Taxonomy" id="2681766"/>
    <lineage>
        <taxon>Bacteria</taxon>
        <taxon>Pseudomonadati</taxon>
        <taxon>Bacteroidota</taxon>
        <taxon>Bacteroidia</taxon>
        <taxon>Marinilabiliales</taxon>
        <taxon>Prolixibacteraceae</taxon>
        <taxon>Maribellus</taxon>
    </lineage>
</organism>
<evidence type="ECO:0000313" key="2">
    <source>
        <dbReference type="EMBL" id="QGY44511.1"/>
    </source>
</evidence>
<feature type="chain" id="PRO_5026168631" description="Secreted protein" evidence="1">
    <location>
        <begin position="23"/>
        <end position="124"/>
    </location>
</feature>
<dbReference type="KEGG" id="mcos:GM418_12825"/>